<evidence type="ECO:0000313" key="1">
    <source>
        <dbReference type="EMBL" id="MDT9610513.1"/>
    </source>
</evidence>
<dbReference type="Gene3D" id="1.10.10.10">
    <property type="entry name" value="Winged helix-like DNA-binding domain superfamily/Winged helix DNA-binding domain"/>
    <property type="match status" value="1"/>
</dbReference>
<proteinExistence type="predicted"/>
<dbReference type="AlphaFoldDB" id="A0A2M9WKJ9"/>
<evidence type="ECO:0008006" key="4">
    <source>
        <dbReference type="Google" id="ProtNLM"/>
    </source>
</evidence>
<dbReference type="EMBL" id="JAVTXN010000081">
    <property type="protein sequence ID" value="MDT9610513.1"/>
    <property type="molecule type" value="Genomic_DNA"/>
</dbReference>
<name>A0A2M9WKJ9_9LACO</name>
<evidence type="ECO:0000313" key="3">
    <source>
        <dbReference type="Proteomes" id="UP000231914"/>
    </source>
</evidence>
<dbReference type="InterPro" id="IPR036388">
    <property type="entry name" value="WH-like_DNA-bd_sf"/>
</dbReference>
<reference evidence="2 3" key="1">
    <citation type="submission" date="2016-10" db="EMBL/GenBank/DDBJ databases">
        <title>WGS of isloates from the oral cavity of healthy individuals.</title>
        <authorList>
            <person name="Sharma S."/>
            <person name="Pal V.K."/>
            <person name="Patil P.B."/>
            <person name="Korpole S."/>
            <person name="Grover V."/>
        </authorList>
    </citation>
    <scope>NUCLEOTIDE SEQUENCE [LARGE SCALE GENOMIC DNA]</scope>
    <source>
        <strain evidence="2 3">DISK12</strain>
    </source>
</reference>
<organism evidence="2 3">
    <name type="scientific">Lactobacillus crispatus</name>
    <dbReference type="NCBI Taxonomy" id="47770"/>
    <lineage>
        <taxon>Bacteria</taxon>
        <taxon>Bacillati</taxon>
        <taxon>Bacillota</taxon>
        <taxon>Bacilli</taxon>
        <taxon>Lactobacillales</taxon>
        <taxon>Lactobacillaceae</taxon>
        <taxon>Lactobacillus</taxon>
    </lineage>
</organism>
<gene>
    <name evidence="2" type="ORF">BHU41_02180</name>
    <name evidence="1" type="ORF">RON39_10415</name>
</gene>
<dbReference type="Proteomes" id="UP000231914">
    <property type="component" value="Unassembled WGS sequence"/>
</dbReference>
<evidence type="ECO:0000313" key="2">
    <source>
        <dbReference type="EMBL" id="PJZ10785.1"/>
    </source>
</evidence>
<reference evidence="1" key="2">
    <citation type="submission" date="2023-08" db="EMBL/GenBank/DDBJ databases">
        <title>Lactobacillus from the Female Urinary Tract.</title>
        <authorList>
            <person name="Stegman N."/>
            <person name="Jackson B."/>
            <person name="Steiling M."/>
            <person name="Sedano C."/>
            <person name="Wolfe A."/>
            <person name="Putonti C."/>
        </authorList>
    </citation>
    <scope>NUCLEOTIDE SEQUENCE</scope>
    <source>
        <strain evidence="1">UMB5661</strain>
    </source>
</reference>
<sequence>MKPQQMQLDFNGLTFKDKESELTKQEKRVYSLIPKGKINAVSADYIARTLNISIRQVVELVRHLRLKHFDIGSNQNGGYYECKDLEEHCEFIERFSKKQTRSNHVLEALQQTRLEQMLLVEPTKKERAKK</sequence>
<dbReference type="EMBL" id="MKXG01000400">
    <property type="protein sequence ID" value="PJZ10785.1"/>
    <property type="molecule type" value="Genomic_DNA"/>
</dbReference>
<dbReference type="RefSeq" id="WP_100733248.1">
    <property type="nucleotide sequence ID" value="NZ_JAVTXG010000080.1"/>
</dbReference>
<protein>
    <recommendedName>
        <fullName evidence="4">Phage protein</fullName>
    </recommendedName>
</protein>
<accession>A0A2M9WKJ9</accession>
<dbReference type="Proteomes" id="UP001253287">
    <property type="component" value="Unassembled WGS sequence"/>
</dbReference>
<comment type="caution">
    <text evidence="2">The sequence shown here is derived from an EMBL/GenBank/DDBJ whole genome shotgun (WGS) entry which is preliminary data.</text>
</comment>